<protein>
    <submittedName>
        <fullName evidence="1">Uncharacterized protein</fullName>
    </submittedName>
</protein>
<comment type="caution">
    <text evidence="1">The sequence shown here is derived from an EMBL/GenBank/DDBJ whole genome shotgun (WGS) entry which is preliminary data.</text>
</comment>
<evidence type="ECO:0000313" key="2">
    <source>
        <dbReference type="Proteomes" id="UP001234297"/>
    </source>
</evidence>
<dbReference type="Proteomes" id="UP001234297">
    <property type="component" value="Chromosome 8"/>
</dbReference>
<sequence length="687" mass="76857">MFYSRSFLARKSPLGTIWIAAHLHHRLRKSQVVVANIPSSVDCIMFPEVPIALRLSGHLLLGVVRIYSKKVDYLHHDCNEFLSHIRTAIATIQVNLPEDASHAPFHSVTLPETFELDALNLDDAIYQAETPDNHLKTWEEITMTGTTARWFLFVLSLLATSSHFIYLLGEHLRLVVLIDQIPGEGDLYVAFFGDKDVRMDPSSEIELPNLGPDPMEEDVIPPPGNTDVGVRDPGPSNQASESNQRVYEDHVSQDLPETEVLRDAVESLGVDGGLPDLGNNIVEQHELSNPTQTRDNLTPIMEGFPVTGEESLPSQLHPMPPTNISPEEPDIFNSRASFGPALSDMALQPTPPIEKNKPETRKRKQSYDDILVLKNEFIQKQLEDTSKLVRKRSKLPLSALDVWRFHKRLKHDNIFLEPSISGMCSDLLEVSKKNFIASEVNPVPLIAPPEQRSENDPASTPAFDMEIEQPRFEGHFDVPLPDFEQSPSGREEHTPILASNLGSESQTGNPLEPEIVLTPDLPTFAEPSRLEPETPTARLEEELPEGIINLRQIPEMLISADSPVTSLREQQSIGGTSNYQESKELIFLDTEVTPTGHEGKEYDSLTVRTRHMAQFLKEQSPSTEISRGLAGHLSLNKILEGETRKRCARMFYEALVLKTCGFIDAHQDEAYGDITLSLTPSLWKANF</sequence>
<gene>
    <name evidence="1" type="ORF">MRB53_026260</name>
</gene>
<dbReference type="EMBL" id="CM056816">
    <property type="protein sequence ID" value="KAJ8632924.1"/>
    <property type="molecule type" value="Genomic_DNA"/>
</dbReference>
<accession>A0ACC2LIR7</accession>
<name>A0ACC2LIR7_PERAE</name>
<evidence type="ECO:0000313" key="1">
    <source>
        <dbReference type="EMBL" id="KAJ8632924.1"/>
    </source>
</evidence>
<proteinExistence type="predicted"/>
<keyword evidence="2" id="KW-1185">Reference proteome</keyword>
<organism evidence="1 2">
    <name type="scientific">Persea americana</name>
    <name type="common">Avocado</name>
    <dbReference type="NCBI Taxonomy" id="3435"/>
    <lineage>
        <taxon>Eukaryota</taxon>
        <taxon>Viridiplantae</taxon>
        <taxon>Streptophyta</taxon>
        <taxon>Embryophyta</taxon>
        <taxon>Tracheophyta</taxon>
        <taxon>Spermatophyta</taxon>
        <taxon>Magnoliopsida</taxon>
        <taxon>Magnoliidae</taxon>
        <taxon>Laurales</taxon>
        <taxon>Lauraceae</taxon>
        <taxon>Persea</taxon>
    </lineage>
</organism>
<reference evidence="1 2" key="1">
    <citation type="journal article" date="2022" name="Hortic Res">
        <title>A haplotype resolved chromosomal level avocado genome allows analysis of novel avocado genes.</title>
        <authorList>
            <person name="Nath O."/>
            <person name="Fletcher S.J."/>
            <person name="Hayward A."/>
            <person name="Shaw L.M."/>
            <person name="Masouleh A.K."/>
            <person name="Furtado A."/>
            <person name="Henry R.J."/>
            <person name="Mitter N."/>
        </authorList>
    </citation>
    <scope>NUCLEOTIDE SEQUENCE [LARGE SCALE GENOMIC DNA]</scope>
    <source>
        <strain evidence="2">cv. Hass</strain>
    </source>
</reference>